<name>A0A9Q3GX95_9BASI</name>
<proteinExistence type="predicted"/>
<evidence type="ECO:0000313" key="3">
    <source>
        <dbReference type="Proteomes" id="UP000765509"/>
    </source>
</evidence>
<accession>A0A9Q3GX95</accession>
<dbReference type="Proteomes" id="UP000765509">
    <property type="component" value="Unassembled WGS sequence"/>
</dbReference>
<comment type="caution">
    <text evidence="2">The sequence shown here is derived from an EMBL/GenBank/DDBJ whole genome shotgun (WGS) entry which is preliminary data.</text>
</comment>
<evidence type="ECO:0000256" key="1">
    <source>
        <dbReference type="SAM" id="MobiDB-lite"/>
    </source>
</evidence>
<reference evidence="2" key="1">
    <citation type="submission" date="2021-03" db="EMBL/GenBank/DDBJ databases">
        <title>Draft genome sequence of rust myrtle Austropuccinia psidii MF-1, a brazilian biotype.</title>
        <authorList>
            <person name="Quecine M.C."/>
            <person name="Pachon D.M.R."/>
            <person name="Bonatelli M.L."/>
            <person name="Correr F.H."/>
            <person name="Franceschini L.M."/>
            <person name="Leite T.F."/>
            <person name="Margarido G.R.A."/>
            <person name="Almeida C.A."/>
            <person name="Ferrarezi J.A."/>
            <person name="Labate C.A."/>
        </authorList>
    </citation>
    <scope>NUCLEOTIDE SEQUENCE</scope>
    <source>
        <strain evidence="2">MF-1</strain>
    </source>
</reference>
<sequence length="283" mass="32358">MAFLGHLGPLWPLRPADWGSPLAPKARRVPNHNWAHLSHSWPQITSNPKWPKRPSGPIFAKNHHGPLFIPLPLVTTRGQRGQPTSTQGQVGPKPQLGPPEPFLALNHIKPKMAKKTLRTHFCQEPPWTNFQRMVSGNHQRPPDQLRNPSPQLKGDFSHSSMHPVLKVSGVVHIWYYIPLCTIFAQQFNGDVFRTKFHDLKSRSQNPTPILKEDSSAHQSGNPWQLSEDYSRTPTTWPCRSWVGNYFRIIPRAILIGYSSLNKFSRQQVFQYSLDNSIGPYRQK</sequence>
<dbReference type="EMBL" id="AVOT02006737">
    <property type="protein sequence ID" value="MBW0482319.1"/>
    <property type="molecule type" value="Genomic_DNA"/>
</dbReference>
<feature type="region of interest" description="Disordered" evidence="1">
    <location>
        <begin position="203"/>
        <end position="233"/>
    </location>
</feature>
<gene>
    <name evidence="2" type="ORF">O181_022034</name>
</gene>
<evidence type="ECO:0000313" key="2">
    <source>
        <dbReference type="EMBL" id="MBW0482319.1"/>
    </source>
</evidence>
<organism evidence="2 3">
    <name type="scientific">Austropuccinia psidii MF-1</name>
    <dbReference type="NCBI Taxonomy" id="1389203"/>
    <lineage>
        <taxon>Eukaryota</taxon>
        <taxon>Fungi</taxon>
        <taxon>Dikarya</taxon>
        <taxon>Basidiomycota</taxon>
        <taxon>Pucciniomycotina</taxon>
        <taxon>Pucciniomycetes</taxon>
        <taxon>Pucciniales</taxon>
        <taxon>Sphaerophragmiaceae</taxon>
        <taxon>Austropuccinia</taxon>
    </lineage>
</organism>
<keyword evidence="3" id="KW-1185">Reference proteome</keyword>
<dbReference type="AlphaFoldDB" id="A0A9Q3GX95"/>
<feature type="region of interest" description="Disordered" evidence="1">
    <location>
        <begin position="131"/>
        <end position="155"/>
    </location>
</feature>
<protein>
    <submittedName>
        <fullName evidence="2">Uncharacterized protein</fullName>
    </submittedName>
</protein>